<dbReference type="PROSITE" id="PS50113">
    <property type="entry name" value="PAC"/>
    <property type="match status" value="2"/>
</dbReference>
<evidence type="ECO:0000259" key="4">
    <source>
        <dbReference type="PROSITE" id="PS50883"/>
    </source>
</evidence>
<dbReference type="PROSITE" id="PS50883">
    <property type="entry name" value="EAL"/>
    <property type="match status" value="1"/>
</dbReference>
<organism evidence="6 7">
    <name type="scientific">Geitlerinema calcuttense NRMC-F 0142</name>
    <dbReference type="NCBI Taxonomy" id="2922238"/>
    <lineage>
        <taxon>Bacteria</taxon>
        <taxon>Bacillati</taxon>
        <taxon>Cyanobacteriota</taxon>
        <taxon>Cyanophyceae</taxon>
        <taxon>Geitlerinematales</taxon>
        <taxon>Geitlerinemataceae</taxon>
        <taxon>Geitlerinema</taxon>
    </lineage>
</organism>
<dbReference type="Pfam" id="PF00563">
    <property type="entry name" value="EAL"/>
    <property type="match status" value="1"/>
</dbReference>
<reference evidence="6 7" key="1">
    <citation type="submission" date="2023-06" db="EMBL/GenBank/DDBJ databases">
        <title>Whole genome sequence of Oscillatoria calcuttensis NRMC-F 0142.</title>
        <authorList>
            <person name="Shakena Fathima T."/>
            <person name="Muralitharan G."/>
            <person name="Thajuddin N."/>
        </authorList>
    </citation>
    <scope>NUCLEOTIDE SEQUENCE [LARGE SCALE GENOMIC DNA]</scope>
    <source>
        <strain evidence="6 7">NRMC-F 0142</strain>
    </source>
</reference>
<keyword evidence="7" id="KW-1185">Reference proteome</keyword>
<dbReference type="Gene3D" id="3.30.70.270">
    <property type="match status" value="1"/>
</dbReference>
<dbReference type="InterPro" id="IPR001610">
    <property type="entry name" value="PAC"/>
</dbReference>
<dbReference type="SMART" id="SM00052">
    <property type="entry name" value="EAL"/>
    <property type="match status" value="1"/>
</dbReference>
<dbReference type="SUPFAM" id="SSF55073">
    <property type="entry name" value="Nucleotide cyclase"/>
    <property type="match status" value="1"/>
</dbReference>
<dbReference type="InterPro" id="IPR043128">
    <property type="entry name" value="Rev_trsase/Diguanyl_cyclase"/>
</dbReference>
<dbReference type="InterPro" id="IPR001633">
    <property type="entry name" value="EAL_dom"/>
</dbReference>
<gene>
    <name evidence="6" type="ORF">QQ055_04535</name>
</gene>
<evidence type="ECO:0000259" key="2">
    <source>
        <dbReference type="PROSITE" id="PS50112"/>
    </source>
</evidence>
<dbReference type="InterPro" id="IPR000160">
    <property type="entry name" value="GGDEF_dom"/>
</dbReference>
<dbReference type="RefSeq" id="WP_284474417.1">
    <property type="nucleotide sequence ID" value="NZ_JASVEJ010000017.1"/>
</dbReference>
<dbReference type="SMART" id="SM00086">
    <property type="entry name" value="PAC"/>
    <property type="match status" value="2"/>
</dbReference>
<sequence>MWFKVLTHQYLNGYLRRSLRIALVLPLLLPIAAAENLTRDRETRRHRESIVKMSAQSPQFNSPQPVTLVVSDQPEGAIALYEPAFSVSRSSSLLLEYRLMIVLSLFTPIVTLWLTTHCLVKPFLFCTQTILSYLSCQRRKPLRLSSMRVQEFNLLNWRKLAPAAAKRPPLQALDPSTLLTQAIVRNISDRKQTERAFQESQRVLTTLLENLPGMVFRRRYQQQEWVMEFVSEGCLALTGYPASLWLSGQVLLTQVIHPEDLNLVLQATHKRTYQIAYRLMTATGEIKWIWEQGTQASIGCLTVEGLMLDITERQRAEEALQEAEAKYRSIFENTIEGIFQTTRDGKYLSANPALARIYGYSSPSELLSELTDIEHQLYVSPQARSQFVERLHADDLVIGFESQIYRKDGSIIWISENARAVRDRLGNLLYYEGTVEDITERRFVKNLLAGQNRVLEMIAKGTELAIVLNAIIQFLEEQFHNVQCRISLFEQQQIHPPMGDASCNRAIATIPSHMTQTWDNSREAALAEELNANLSIPILSTNGQIFGLLSLYGNSGTDRYENRPQPLTRYEQQALDKATQLAGIAIERAFVEQQLYREAFYDSLTHLPNRAWLMKQLERAIARTQSTCPYCPQPSIEDCSNHFAVLFLDLDGFKVINDSLGHLVGDRLLQRIARRLESCLAAQGTIARLGGDEFTILLDNLTDISQATAIAEKIHTALATPFDLDSHEVFTSASIGIVFAKTHPQEAIASVSQYERPEELLRDADIAMYRAKALGRGHYAVFDATMHAQAVARLQLETELRRAIERQEFLLYYQPIVALATGQISGFEALIRWRHPELGMVSPAQFIPIAEETGLIIPIGRWVLWEACRQMRAWQQQYPHLELSISVNLSGCQLAHPNSIEQIDQILQQTGLPPHSLKLEITESTIMETSAIALSGLQGLKQRHLKLCIDDFGTGYSSLSRLHQLPIHTLKIDKSFVSQIQQDGSQWKMMGTIVTLARNLGMEAIAEGVETAEQLELLRSLQCQQGQGYFFSPPVDAQRAQELLAQFPQW</sequence>
<proteinExistence type="predicted"/>
<dbReference type="Proteomes" id="UP001230986">
    <property type="component" value="Unassembled WGS sequence"/>
</dbReference>
<dbReference type="PANTHER" id="PTHR44757">
    <property type="entry name" value="DIGUANYLATE CYCLASE DGCP"/>
    <property type="match status" value="1"/>
</dbReference>
<evidence type="ECO:0000259" key="5">
    <source>
        <dbReference type="PROSITE" id="PS50887"/>
    </source>
</evidence>
<dbReference type="CDD" id="cd01948">
    <property type="entry name" value="EAL"/>
    <property type="match status" value="1"/>
</dbReference>
<dbReference type="Gene3D" id="3.20.20.450">
    <property type="entry name" value="EAL domain"/>
    <property type="match status" value="1"/>
</dbReference>
<feature type="domain" description="GGDEF" evidence="5">
    <location>
        <begin position="641"/>
        <end position="784"/>
    </location>
</feature>
<keyword evidence="1" id="KW-0175">Coiled coil</keyword>
<dbReference type="InterPro" id="IPR035965">
    <property type="entry name" value="PAS-like_dom_sf"/>
</dbReference>
<dbReference type="Pfam" id="PF08447">
    <property type="entry name" value="PAS_3"/>
    <property type="match status" value="1"/>
</dbReference>
<feature type="coiled-coil region" evidence="1">
    <location>
        <begin position="306"/>
        <end position="333"/>
    </location>
</feature>
<feature type="domain" description="EAL" evidence="4">
    <location>
        <begin position="793"/>
        <end position="1048"/>
    </location>
</feature>
<evidence type="ECO:0000313" key="6">
    <source>
        <dbReference type="EMBL" id="MDL5056732.1"/>
    </source>
</evidence>
<dbReference type="InterPro" id="IPR013655">
    <property type="entry name" value="PAS_fold_3"/>
</dbReference>
<dbReference type="InterPro" id="IPR000700">
    <property type="entry name" value="PAS-assoc_C"/>
</dbReference>
<dbReference type="SUPFAM" id="SSF55785">
    <property type="entry name" value="PYP-like sensor domain (PAS domain)"/>
    <property type="match status" value="2"/>
</dbReference>
<feature type="domain" description="PAC" evidence="3">
    <location>
        <begin position="398"/>
        <end position="450"/>
    </location>
</feature>
<dbReference type="SMART" id="SM00091">
    <property type="entry name" value="PAS"/>
    <property type="match status" value="2"/>
</dbReference>
<dbReference type="InterPro" id="IPR000014">
    <property type="entry name" value="PAS"/>
</dbReference>
<name>A0ABT7LYV7_9CYAN</name>
<feature type="domain" description="PAS" evidence="2">
    <location>
        <begin position="323"/>
        <end position="361"/>
    </location>
</feature>
<dbReference type="NCBIfam" id="TIGR00229">
    <property type="entry name" value="sensory_box"/>
    <property type="match status" value="1"/>
</dbReference>
<dbReference type="InterPro" id="IPR029016">
    <property type="entry name" value="GAF-like_dom_sf"/>
</dbReference>
<dbReference type="PROSITE" id="PS50112">
    <property type="entry name" value="PAS"/>
    <property type="match status" value="2"/>
</dbReference>
<protein>
    <submittedName>
        <fullName evidence="6">EAL domain-containing protein</fullName>
    </submittedName>
</protein>
<dbReference type="PANTHER" id="PTHR44757:SF2">
    <property type="entry name" value="BIOFILM ARCHITECTURE MAINTENANCE PROTEIN MBAA"/>
    <property type="match status" value="1"/>
</dbReference>
<feature type="domain" description="PAC" evidence="3">
    <location>
        <begin position="273"/>
        <end position="322"/>
    </location>
</feature>
<evidence type="ECO:0000256" key="1">
    <source>
        <dbReference type="SAM" id="Coils"/>
    </source>
</evidence>
<dbReference type="NCBIfam" id="TIGR00254">
    <property type="entry name" value="GGDEF"/>
    <property type="match status" value="1"/>
</dbReference>
<dbReference type="SUPFAM" id="SSF55781">
    <property type="entry name" value="GAF domain-like"/>
    <property type="match status" value="1"/>
</dbReference>
<dbReference type="CDD" id="cd01949">
    <property type="entry name" value="GGDEF"/>
    <property type="match status" value="1"/>
</dbReference>
<dbReference type="PROSITE" id="PS50887">
    <property type="entry name" value="GGDEF"/>
    <property type="match status" value="1"/>
</dbReference>
<dbReference type="EMBL" id="JASVEJ010000017">
    <property type="protein sequence ID" value="MDL5056732.1"/>
    <property type="molecule type" value="Genomic_DNA"/>
</dbReference>
<dbReference type="Gene3D" id="3.30.450.40">
    <property type="match status" value="1"/>
</dbReference>
<accession>A0ABT7LYV7</accession>
<dbReference type="Gene3D" id="3.30.450.20">
    <property type="entry name" value="PAS domain"/>
    <property type="match status" value="2"/>
</dbReference>
<dbReference type="CDD" id="cd00130">
    <property type="entry name" value="PAS"/>
    <property type="match status" value="1"/>
</dbReference>
<feature type="domain" description="PAS" evidence="2">
    <location>
        <begin position="200"/>
        <end position="270"/>
    </location>
</feature>
<dbReference type="Pfam" id="PF13426">
    <property type="entry name" value="PAS_9"/>
    <property type="match status" value="1"/>
</dbReference>
<dbReference type="SUPFAM" id="SSF141868">
    <property type="entry name" value="EAL domain-like"/>
    <property type="match status" value="1"/>
</dbReference>
<evidence type="ECO:0000259" key="3">
    <source>
        <dbReference type="PROSITE" id="PS50113"/>
    </source>
</evidence>
<dbReference type="Pfam" id="PF00990">
    <property type="entry name" value="GGDEF"/>
    <property type="match status" value="1"/>
</dbReference>
<evidence type="ECO:0000313" key="7">
    <source>
        <dbReference type="Proteomes" id="UP001230986"/>
    </source>
</evidence>
<dbReference type="InterPro" id="IPR035919">
    <property type="entry name" value="EAL_sf"/>
</dbReference>
<comment type="caution">
    <text evidence="6">The sequence shown here is derived from an EMBL/GenBank/DDBJ whole genome shotgun (WGS) entry which is preliminary data.</text>
</comment>
<dbReference type="InterPro" id="IPR029787">
    <property type="entry name" value="Nucleotide_cyclase"/>
</dbReference>
<dbReference type="InterPro" id="IPR052155">
    <property type="entry name" value="Biofilm_reg_signaling"/>
</dbReference>
<dbReference type="SMART" id="SM00267">
    <property type="entry name" value="GGDEF"/>
    <property type="match status" value="1"/>
</dbReference>